<keyword evidence="2" id="KW-1185">Reference proteome</keyword>
<protein>
    <submittedName>
        <fullName evidence="1">Uncharacterized protein</fullName>
    </submittedName>
</protein>
<dbReference type="Proteomes" id="UP000812672">
    <property type="component" value="Unassembled WGS sequence"/>
</dbReference>
<name>A0ABS6GQL6_9BACI</name>
<reference evidence="1 2" key="1">
    <citation type="journal article" date="2011" name="Int. J. Syst. Evol. Microbiol.">
        <title>Allobacillus halotolerans gen. nov., sp. nov. isolated from shrimp paste.</title>
        <authorList>
            <person name="Sheu S.Y."/>
            <person name="Arun A.B."/>
            <person name="Jiang S.R."/>
            <person name="Young C.C."/>
            <person name="Chen W.M."/>
        </authorList>
    </citation>
    <scope>NUCLEOTIDE SEQUENCE [LARGE SCALE GENOMIC DNA]</scope>
    <source>
        <strain evidence="1 2">LMG 24826</strain>
    </source>
</reference>
<proteinExistence type="predicted"/>
<evidence type="ECO:0000313" key="2">
    <source>
        <dbReference type="Proteomes" id="UP000812672"/>
    </source>
</evidence>
<gene>
    <name evidence="1" type="ORF">KQ486_07945</name>
</gene>
<evidence type="ECO:0000313" key="1">
    <source>
        <dbReference type="EMBL" id="MBU6080949.1"/>
    </source>
</evidence>
<dbReference type="RefSeq" id="WP_186278568.1">
    <property type="nucleotide sequence ID" value="NZ_CAUPKR010000009.1"/>
</dbReference>
<accession>A0ABS6GQL6</accession>
<organism evidence="1 2">
    <name type="scientific">Allobacillus halotolerans</name>
    <dbReference type="NCBI Taxonomy" id="570278"/>
    <lineage>
        <taxon>Bacteria</taxon>
        <taxon>Bacillati</taxon>
        <taxon>Bacillota</taxon>
        <taxon>Bacilli</taxon>
        <taxon>Bacillales</taxon>
        <taxon>Bacillaceae</taxon>
        <taxon>Allobacillus</taxon>
    </lineage>
</organism>
<comment type="caution">
    <text evidence="1">The sequence shown here is derived from an EMBL/GenBank/DDBJ whole genome shotgun (WGS) entry which is preliminary data.</text>
</comment>
<sequence>MSDDKKKVTLTTDEYERAEFLKLLIEETKSPAELKRLRMELKQIYHQGHMRAVREQI</sequence>
<dbReference type="EMBL" id="JAHLZF010000010">
    <property type="protein sequence ID" value="MBU6080949.1"/>
    <property type="molecule type" value="Genomic_DNA"/>
</dbReference>